<protein>
    <submittedName>
        <fullName evidence="1">Uncharacterized protein</fullName>
    </submittedName>
</protein>
<dbReference type="Proteomes" id="UP001367508">
    <property type="component" value="Unassembled WGS sequence"/>
</dbReference>
<accession>A0AAN9L6D0</accession>
<name>A0AAN9L6D0_CANGL</name>
<proteinExistence type="predicted"/>
<sequence length="78" mass="8883">MAKLSNDYEQPLMSNKQNTHLQTVRFGMWRRERCVNINYLPASIILLPSSAYRSLKVLIEVTRLAPTCALGLVRFSSA</sequence>
<evidence type="ECO:0000313" key="2">
    <source>
        <dbReference type="Proteomes" id="UP001367508"/>
    </source>
</evidence>
<organism evidence="1 2">
    <name type="scientific">Canavalia gladiata</name>
    <name type="common">Sword bean</name>
    <name type="synonym">Dolichos gladiatus</name>
    <dbReference type="NCBI Taxonomy" id="3824"/>
    <lineage>
        <taxon>Eukaryota</taxon>
        <taxon>Viridiplantae</taxon>
        <taxon>Streptophyta</taxon>
        <taxon>Embryophyta</taxon>
        <taxon>Tracheophyta</taxon>
        <taxon>Spermatophyta</taxon>
        <taxon>Magnoliopsida</taxon>
        <taxon>eudicotyledons</taxon>
        <taxon>Gunneridae</taxon>
        <taxon>Pentapetalae</taxon>
        <taxon>rosids</taxon>
        <taxon>fabids</taxon>
        <taxon>Fabales</taxon>
        <taxon>Fabaceae</taxon>
        <taxon>Papilionoideae</taxon>
        <taxon>50 kb inversion clade</taxon>
        <taxon>NPAAA clade</taxon>
        <taxon>indigoferoid/millettioid clade</taxon>
        <taxon>Phaseoleae</taxon>
        <taxon>Canavalia</taxon>
    </lineage>
</organism>
<dbReference type="EMBL" id="JAYMYQ010000005">
    <property type="protein sequence ID" value="KAK7329881.1"/>
    <property type="molecule type" value="Genomic_DNA"/>
</dbReference>
<keyword evidence="2" id="KW-1185">Reference proteome</keyword>
<gene>
    <name evidence="1" type="ORF">VNO77_24062</name>
</gene>
<comment type="caution">
    <text evidence="1">The sequence shown here is derived from an EMBL/GenBank/DDBJ whole genome shotgun (WGS) entry which is preliminary data.</text>
</comment>
<reference evidence="1 2" key="1">
    <citation type="submission" date="2024-01" db="EMBL/GenBank/DDBJ databases">
        <title>The genomes of 5 underutilized Papilionoideae crops provide insights into root nodulation and disease resistanc.</title>
        <authorList>
            <person name="Jiang F."/>
        </authorList>
    </citation>
    <scope>NUCLEOTIDE SEQUENCE [LARGE SCALE GENOMIC DNA]</scope>
    <source>
        <strain evidence="1">LVBAO_FW01</strain>
        <tissue evidence="1">Leaves</tissue>
    </source>
</reference>
<evidence type="ECO:0000313" key="1">
    <source>
        <dbReference type="EMBL" id="KAK7329881.1"/>
    </source>
</evidence>
<dbReference type="AlphaFoldDB" id="A0AAN9L6D0"/>